<dbReference type="HOGENOM" id="CLU_057504_1_0_10"/>
<dbReference type="InterPro" id="IPR010106">
    <property type="entry name" value="RpnA"/>
</dbReference>
<evidence type="ECO:0008006" key="3">
    <source>
        <dbReference type="Google" id="ProtNLM"/>
    </source>
</evidence>
<sequence>MSTQEKYLNPFTDFGFKKLFGSEINSDLLISFLNEVLPAKAQIKTLTYLKSENLGRSAMDRKVIYDLYCENEKGEKFIVELQKAKQKFFKDHTIFYSTFPIQEQAQRGDWNFQLKAVYTVSILDFVWNEENEESQVKETAMLMSIDTKKIFYDKLTYVYIQIPLFEKKENELETLEDKWFYVMKNLQSFPNRPAALQERIFDKVFQTAELAQFNKKERSNYEDSLKVYRDIKNSLDYAEEKGKKRGIEMGVEIGVEKGKKETQIENAKKAIKENLPLEIIAKITDLTIEEIQQIKDNLEE</sequence>
<dbReference type="NCBIfam" id="TIGR01784">
    <property type="entry name" value="T_den_put_tspse"/>
    <property type="match status" value="1"/>
</dbReference>
<dbReference type="AlphaFoldDB" id="I4AML3"/>
<dbReference type="Proteomes" id="UP000006054">
    <property type="component" value="Chromosome"/>
</dbReference>
<dbReference type="eggNOG" id="COG5464">
    <property type="taxonomic scope" value="Bacteria"/>
</dbReference>
<reference evidence="2" key="1">
    <citation type="submission" date="2012-06" db="EMBL/GenBank/DDBJ databases">
        <title>The complete genome of Flexibacter litoralis DSM 6794.</title>
        <authorList>
            <person name="Lucas S."/>
            <person name="Copeland A."/>
            <person name="Lapidus A."/>
            <person name="Glavina del Rio T."/>
            <person name="Dalin E."/>
            <person name="Tice H."/>
            <person name="Bruce D."/>
            <person name="Goodwin L."/>
            <person name="Pitluck S."/>
            <person name="Peters L."/>
            <person name="Ovchinnikova G."/>
            <person name="Lu M."/>
            <person name="Kyrpides N."/>
            <person name="Mavromatis K."/>
            <person name="Ivanova N."/>
            <person name="Brettin T."/>
            <person name="Detter J.C."/>
            <person name="Han C."/>
            <person name="Larimer F."/>
            <person name="Land M."/>
            <person name="Hauser L."/>
            <person name="Markowitz V."/>
            <person name="Cheng J.-F."/>
            <person name="Hugenholtz P."/>
            <person name="Woyke T."/>
            <person name="Wu D."/>
            <person name="Spring S."/>
            <person name="Lang E."/>
            <person name="Kopitz M."/>
            <person name="Brambilla E."/>
            <person name="Klenk H.-P."/>
            <person name="Eisen J.A."/>
        </authorList>
    </citation>
    <scope>NUCLEOTIDE SEQUENCE [LARGE SCALE GENOMIC DNA]</scope>
    <source>
        <strain evidence="2">ATCC 23117 / DSM 6794 / NBRC 15988 / NCIMB 1366 / Sio-4</strain>
    </source>
</reference>
<dbReference type="PANTHER" id="PTHR41317">
    <property type="entry name" value="PD-(D_E)XK NUCLEASE FAMILY TRANSPOSASE"/>
    <property type="match status" value="1"/>
</dbReference>
<evidence type="ECO:0000313" key="2">
    <source>
        <dbReference type="Proteomes" id="UP000006054"/>
    </source>
</evidence>
<dbReference type="Pfam" id="PF12784">
    <property type="entry name" value="PDDEXK_2"/>
    <property type="match status" value="1"/>
</dbReference>
<keyword evidence="2" id="KW-1185">Reference proteome</keyword>
<dbReference type="PATRIC" id="fig|880071.3.peg.2832"/>
<gene>
    <name evidence="1" type="ordered locus">Fleli_2845</name>
</gene>
<dbReference type="STRING" id="880071.Fleli_2845"/>
<dbReference type="KEGG" id="fli:Fleli_2845"/>
<evidence type="ECO:0000313" key="1">
    <source>
        <dbReference type="EMBL" id="AFM05198.1"/>
    </source>
</evidence>
<dbReference type="RefSeq" id="WP_014798632.1">
    <property type="nucleotide sequence ID" value="NC_018018.1"/>
</dbReference>
<dbReference type="PANTHER" id="PTHR41317:SF1">
    <property type="entry name" value="PD-(D_E)XK NUCLEASE FAMILY TRANSPOSASE"/>
    <property type="match status" value="1"/>
</dbReference>
<dbReference type="OrthoDB" id="9803508at2"/>
<name>I4AML3_BERLS</name>
<dbReference type="EMBL" id="CP003345">
    <property type="protein sequence ID" value="AFM05198.1"/>
    <property type="molecule type" value="Genomic_DNA"/>
</dbReference>
<accession>I4AML3</accession>
<protein>
    <recommendedName>
        <fullName evidence="3">Rpn family recombination-promoting nuclease/putative transposase</fullName>
    </recommendedName>
</protein>
<organism evidence="1 2">
    <name type="scientific">Bernardetia litoralis (strain ATCC 23117 / DSM 6794 / NBRC 15988 / NCIMB 1366 / Fx l1 / Sio-4)</name>
    <name type="common">Flexibacter litoralis</name>
    <dbReference type="NCBI Taxonomy" id="880071"/>
    <lineage>
        <taxon>Bacteria</taxon>
        <taxon>Pseudomonadati</taxon>
        <taxon>Bacteroidota</taxon>
        <taxon>Cytophagia</taxon>
        <taxon>Cytophagales</taxon>
        <taxon>Bernardetiaceae</taxon>
        <taxon>Bernardetia</taxon>
    </lineage>
</organism>
<proteinExistence type="predicted"/>